<protein>
    <submittedName>
        <fullName evidence="1">N-(5'-phosphoribosyl)anthranilate isomerase</fullName>
        <ecNumber evidence="1">5.3.1.24</ecNumber>
    </submittedName>
</protein>
<dbReference type="EMBL" id="OJIN01000194">
    <property type="protein sequence ID" value="SPD75266.1"/>
    <property type="molecule type" value="Genomic_DNA"/>
</dbReference>
<keyword evidence="1" id="KW-0413">Isomerase</keyword>
<organism evidence="1">
    <name type="scientific">uncultured Desulfobacterium sp</name>
    <dbReference type="NCBI Taxonomy" id="201089"/>
    <lineage>
        <taxon>Bacteria</taxon>
        <taxon>Pseudomonadati</taxon>
        <taxon>Thermodesulfobacteriota</taxon>
        <taxon>Desulfobacteria</taxon>
        <taxon>Desulfobacterales</taxon>
        <taxon>Desulfobacteriaceae</taxon>
        <taxon>Desulfobacterium</taxon>
        <taxon>environmental samples</taxon>
    </lineage>
</organism>
<evidence type="ECO:0000313" key="1">
    <source>
        <dbReference type="EMBL" id="SPD75266.1"/>
    </source>
</evidence>
<dbReference type="EC" id="5.3.1.24" evidence="1"/>
<name>A0A445N0J7_9BACT</name>
<dbReference type="SUPFAM" id="SSF51366">
    <property type="entry name" value="Ribulose-phoshate binding barrel"/>
    <property type="match status" value="1"/>
</dbReference>
<dbReference type="GO" id="GO:0004640">
    <property type="term" value="F:phosphoribosylanthranilate isomerase activity"/>
    <property type="evidence" value="ECO:0007669"/>
    <property type="project" value="UniProtKB-EC"/>
</dbReference>
<gene>
    <name evidence="1" type="ORF">PITCH_A510001</name>
</gene>
<reference evidence="1" key="1">
    <citation type="submission" date="2018-01" db="EMBL/GenBank/DDBJ databases">
        <authorList>
            <person name="Regsiter A."/>
            <person name="William W."/>
        </authorList>
    </citation>
    <scope>NUCLEOTIDE SEQUENCE</scope>
    <source>
        <strain evidence="1">TRIP AH-1</strain>
    </source>
</reference>
<dbReference type="Gene3D" id="3.20.20.70">
    <property type="entry name" value="Aldolase class I"/>
    <property type="match status" value="1"/>
</dbReference>
<proteinExistence type="predicted"/>
<dbReference type="InterPro" id="IPR013785">
    <property type="entry name" value="Aldolase_TIM"/>
</dbReference>
<accession>A0A445N0J7</accession>
<sequence>MTTTYWGHPHKCAMPLKEVCLMTNGTGVKNSLIPLFKEPDVIYKAVDYYHPHFVHFCETLTDKKGARINPALFIQVQSELKKRFPEIGIIRSIPVPPKVLSGGFPTLEIAAELEAVSDLFLTDTWLGEEPVEGYIGITGKTVDRRMAGRLVSQSRIPVILAGGLSPFNVYDALIDTRAAGADSCTHTNMLDGNGNPVRFKKDFAKVQRFVAEVRRAGEAIGAGSDVCKANRSDCALGASEVHM</sequence>
<dbReference type="InterPro" id="IPR011060">
    <property type="entry name" value="RibuloseP-bd_barrel"/>
</dbReference>
<dbReference type="AlphaFoldDB" id="A0A445N0J7"/>